<dbReference type="eggNOG" id="ENOG502S8YD">
    <property type="taxonomic scope" value="Eukaryota"/>
</dbReference>
<evidence type="ECO:0000256" key="1">
    <source>
        <dbReference type="SAM" id="MobiDB-lite"/>
    </source>
</evidence>
<organism evidence="4 5">
    <name type="scientific">Helobdella robusta</name>
    <name type="common">Californian leech</name>
    <dbReference type="NCBI Taxonomy" id="6412"/>
    <lineage>
        <taxon>Eukaryota</taxon>
        <taxon>Metazoa</taxon>
        <taxon>Spiralia</taxon>
        <taxon>Lophotrochozoa</taxon>
        <taxon>Annelida</taxon>
        <taxon>Clitellata</taxon>
        <taxon>Hirudinea</taxon>
        <taxon>Rhynchobdellida</taxon>
        <taxon>Glossiphoniidae</taxon>
        <taxon>Helobdella</taxon>
    </lineage>
</organism>
<dbReference type="InterPro" id="IPR032739">
    <property type="entry name" value="MRNIP"/>
</dbReference>
<dbReference type="EMBL" id="AMQM01002525">
    <property type="status" value="NOT_ANNOTATED_CDS"/>
    <property type="molecule type" value="Genomic_DNA"/>
</dbReference>
<name>T1EYD6_HELRO</name>
<dbReference type="GO" id="GO:0003682">
    <property type="term" value="F:chromatin binding"/>
    <property type="evidence" value="ECO:0000318"/>
    <property type="project" value="GO_Central"/>
</dbReference>
<dbReference type="GO" id="GO:0007095">
    <property type="term" value="P:mitotic G2 DNA damage checkpoint signaling"/>
    <property type="evidence" value="ECO:0000318"/>
    <property type="project" value="GO_Central"/>
</dbReference>
<dbReference type="AlphaFoldDB" id="T1EYD6"/>
<accession>T1EYD6</accession>
<dbReference type="Proteomes" id="UP000015101">
    <property type="component" value="Unassembled WGS sequence"/>
</dbReference>
<reference evidence="3 5" key="2">
    <citation type="journal article" date="2013" name="Nature">
        <title>Insights into bilaterian evolution from three spiralian genomes.</title>
        <authorList>
            <person name="Simakov O."/>
            <person name="Marletaz F."/>
            <person name="Cho S.J."/>
            <person name="Edsinger-Gonzales E."/>
            <person name="Havlak P."/>
            <person name="Hellsten U."/>
            <person name="Kuo D.H."/>
            <person name="Larsson T."/>
            <person name="Lv J."/>
            <person name="Arendt D."/>
            <person name="Savage R."/>
            <person name="Osoegawa K."/>
            <person name="de Jong P."/>
            <person name="Grimwood J."/>
            <person name="Chapman J.A."/>
            <person name="Shapiro H."/>
            <person name="Aerts A."/>
            <person name="Otillar R.P."/>
            <person name="Terry A.Y."/>
            <person name="Boore J.L."/>
            <person name="Grigoriev I.V."/>
            <person name="Lindberg D.R."/>
            <person name="Seaver E.C."/>
            <person name="Weisblat D.A."/>
            <person name="Putnam N.H."/>
            <person name="Rokhsar D.S."/>
        </authorList>
    </citation>
    <scope>NUCLEOTIDE SEQUENCE</scope>
</reference>
<dbReference type="PANTHER" id="PTHR15863:SF2">
    <property type="entry name" value="MRN COMPLEX-INTERACTING PROTEIN"/>
    <property type="match status" value="1"/>
</dbReference>
<evidence type="ECO:0000259" key="2">
    <source>
        <dbReference type="Pfam" id="PF15749"/>
    </source>
</evidence>
<dbReference type="EnsemblMetazoa" id="HelroT166695">
    <property type="protein sequence ID" value="HelroP166695"/>
    <property type="gene ID" value="HelroG166695"/>
</dbReference>
<dbReference type="GO" id="GO:0005634">
    <property type="term" value="C:nucleus"/>
    <property type="evidence" value="ECO:0000318"/>
    <property type="project" value="GO_Central"/>
</dbReference>
<dbReference type="RefSeq" id="XP_009010168.1">
    <property type="nucleotide sequence ID" value="XM_009011920.1"/>
</dbReference>
<feature type="compositionally biased region" description="Acidic residues" evidence="1">
    <location>
        <begin position="74"/>
        <end position="89"/>
    </location>
</feature>
<sequence>MASVFNVLRCYKCETFQVQQQKKTGRWSCKVCEEKQSVKQIYGSGAGYECRMHVQKLNKLKGEIENNRLKLNNDEDGEKDFSEEEEDYNEDKRNNSCEQGYGGYKHGHHAYEHLLQSGHHKNEHYTSSIVNSGINKRKIDRDSKATSKWSRFIDSSKIVLSEDADDDDNGHHHLVDFAVNNNYNDKKGFVNIKHKKTSKTGITENQKKSSTRWDMFLNENDRRDGEDMYDAEGKGLIHNCHTDDHNNIKKVINNETRQFTCTDQSQKSMKCKENVRNENDQDQRNLFHIETDFESEWLQ</sequence>
<protein>
    <recommendedName>
        <fullName evidence="2">MRN complex-interacting protein N-terminal domain-containing protein</fullName>
    </recommendedName>
</protein>
<gene>
    <name evidence="4" type="primary">20201586</name>
    <name evidence="3" type="ORF">HELRODRAFT_166695</name>
</gene>
<feature type="domain" description="MRN complex-interacting protein N-terminal" evidence="2">
    <location>
        <begin position="7"/>
        <end position="152"/>
    </location>
</feature>
<dbReference type="InParanoid" id="T1EYD6"/>
<dbReference type="InterPro" id="IPR049472">
    <property type="entry name" value="MRNIP_N"/>
</dbReference>
<dbReference type="CTD" id="20201586"/>
<evidence type="ECO:0000313" key="5">
    <source>
        <dbReference type="Proteomes" id="UP000015101"/>
    </source>
</evidence>
<dbReference type="KEGG" id="hro:HELRODRAFT_166695"/>
<evidence type="ECO:0000313" key="3">
    <source>
        <dbReference type="EMBL" id="ESO11680.1"/>
    </source>
</evidence>
<dbReference type="STRING" id="6412.T1EYD6"/>
<dbReference type="OrthoDB" id="5960226at2759"/>
<dbReference type="PANTHER" id="PTHR15863">
    <property type="entry name" value="MRN COMPLEX-INTERACTING PROTEIN"/>
    <property type="match status" value="1"/>
</dbReference>
<reference evidence="4" key="3">
    <citation type="submission" date="2015-06" db="UniProtKB">
        <authorList>
            <consortium name="EnsemblMetazoa"/>
        </authorList>
    </citation>
    <scope>IDENTIFICATION</scope>
</reference>
<dbReference type="Pfam" id="PF15749">
    <property type="entry name" value="MRNIP"/>
    <property type="match status" value="1"/>
</dbReference>
<feature type="region of interest" description="Disordered" evidence="1">
    <location>
        <begin position="71"/>
        <end position="99"/>
    </location>
</feature>
<proteinExistence type="predicted"/>
<evidence type="ECO:0000313" key="4">
    <source>
        <dbReference type="EnsemblMetazoa" id="HelroP166695"/>
    </source>
</evidence>
<reference evidence="5" key="1">
    <citation type="submission" date="2012-12" db="EMBL/GenBank/DDBJ databases">
        <authorList>
            <person name="Hellsten U."/>
            <person name="Grimwood J."/>
            <person name="Chapman J.A."/>
            <person name="Shapiro H."/>
            <person name="Aerts A."/>
            <person name="Otillar R.P."/>
            <person name="Terry A.Y."/>
            <person name="Boore J.L."/>
            <person name="Simakov O."/>
            <person name="Marletaz F."/>
            <person name="Cho S.-J."/>
            <person name="Edsinger-Gonzales E."/>
            <person name="Havlak P."/>
            <person name="Kuo D.-H."/>
            <person name="Larsson T."/>
            <person name="Lv J."/>
            <person name="Arendt D."/>
            <person name="Savage R."/>
            <person name="Osoegawa K."/>
            <person name="de Jong P."/>
            <person name="Lindberg D.R."/>
            <person name="Seaver E.C."/>
            <person name="Weisblat D.A."/>
            <person name="Putnam N.H."/>
            <person name="Grigoriev I.V."/>
            <person name="Rokhsar D.S."/>
        </authorList>
    </citation>
    <scope>NUCLEOTIDE SEQUENCE</scope>
</reference>
<dbReference type="HOGENOM" id="CLU_931472_0_0_1"/>
<dbReference type="EMBL" id="KB095812">
    <property type="protein sequence ID" value="ESO11680.1"/>
    <property type="molecule type" value="Genomic_DNA"/>
</dbReference>
<dbReference type="GeneID" id="20201586"/>
<keyword evidence="5" id="KW-1185">Reference proteome</keyword>